<dbReference type="PANTHER" id="PTHR22807">
    <property type="entry name" value="NOP2 YEAST -RELATED NOL1/NOP2/FMU SUN DOMAIN-CONTAINING"/>
    <property type="match status" value="1"/>
</dbReference>
<dbReference type="AlphaFoldDB" id="A0AAN9U9N3"/>
<evidence type="ECO:0000313" key="5">
    <source>
        <dbReference type="Proteomes" id="UP001320420"/>
    </source>
</evidence>
<reference evidence="4 5" key="1">
    <citation type="submission" date="2024-02" db="EMBL/GenBank/DDBJ databases">
        <title>De novo assembly and annotation of 12 fungi associated with fruit tree decline syndrome in Ontario, Canada.</title>
        <authorList>
            <person name="Sulman M."/>
            <person name="Ellouze W."/>
            <person name="Ilyukhin E."/>
        </authorList>
    </citation>
    <scope>NUCLEOTIDE SEQUENCE [LARGE SCALE GENOMIC DNA]</scope>
    <source>
        <strain evidence="4 5">M11/M66-122</strain>
    </source>
</reference>
<dbReference type="InterPro" id="IPR001678">
    <property type="entry name" value="MeTrfase_RsmB-F_NOP2_dom"/>
</dbReference>
<keyword evidence="1" id="KW-0949">S-adenosyl-L-methionine</keyword>
<dbReference type="FunFam" id="3.30.70.1170:FF:000006">
    <property type="entry name" value="NOL1/NOP2/Sun domain family protein"/>
    <property type="match status" value="1"/>
</dbReference>
<gene>
    <name evidence="4" type="ORF">SLS62_010444</name>
</gene>
<dbReference type="Pfam" id="PF21148">
    <property type="entry name" value="NSUN5_fdxn-like"/>
    <property type="match status" value="1"/>
</dbReference>
<dbReference type="Pfam" id="PF21153">
    <property type="entry name" value="NSUN5_N"/>
    <property type="match status" value="1"/>
</dbReference>
<evidence type="ECO:0000256" key="1">
    <source>
        <dbReference type="PROSITE-ProRule" id="PRU01023"/>
    </source>
</evidence>
<evidence type="ECO:0000313" key="4">
    <source>
        <dbReference type="EMBL" id="KAK7743752.1"/>
    </source>
</evidence>
<evidence type="ECO:0000259" key="3">
    <source>
        <dbReference type="PROSITE" id="PS51686"/>
    </source>
</evidence>
<keyword evidence="1" id="KW-0808">Transferase</keyword>
<name>A0AAN9U9N3_9PEZI</name>
<comment type="similarity">
    <text evidence="1">Belongs to the class I-like SAM-binding methyltransferase superfamily. RsmB/NOP family.</text>
</comment>
<dbReference type="GO" id="GO:0008173">
    <property type="term" value="F:RNA methyltransferase activity"/>
    <property type="evidence" value="ECO:0007669"/>
    <property type="project" value="InterPro"/>
</dbReference>
<feature type="compositionally biased region" description="Basic and acidic residues" evidence="2">
    <location>
        <begin position="368"/>
        <end position="379"/>
    </location>
</feature>
<feature type="region of interest" description="Disordered" evidence="2">
    <location>
        <begin position="497"/>
        <end position="526"/>
    </location>
</feature>
<dbReference type="PROSITE" id="PS51686">
    <property type="entry name" value="SAM_MT_RSMB_NOP"/>
    <property type="match status" value="1"/>
</dbReference>
<accession>A0AAN9U9N3</accession>
<organism evidence="4 5">
    <name type="scientific">Diatrype stigma</name>
    <dbReference type="NCBI Taxonomy" id="117547"/>
    <lineage>
        <taxon>Eukaryota</taxon>
        <taxon>Fungi</taxon>
        <taxon>Dikarya</taxon>
        <taxon>Ascomycota</taxon>
        <taxon>Pezizomycotina</taxon>
        <taxon>Sordariomycetes</taxon>
        <taxon>Xylariomycetidae</taxon>
        <taxon>Xylariales</taxon>
        <taxon>Diatrypaceae</taxon>
        <taxon>Diatrype</taxon>
    </lineage>
</organism>
<dbReference type="PRINTS" id="PR02008">
    <property type="entry name" value="RCMTFAMILY"/>
</dbReference>
<dbReference type="Proteomes" id="UP001320420">
    <property type="component" value="Unassembled WGS sequence"/>
</dbReference>
<proteinExistence type="inferred from homology"/>
<feature type="region of interest" description="Disordered" evidence="2">
    <location>
        <begin position="361"/>
        <end position="403"/>
    </location>
</feature>
<feature type="binding site" evidence="1">
    <location>
        <position position="293"/>
    </location>
    <ligand>
        <name>S-adenosyl-L-methionine</name>
        <dbReference type="ChEBI" id="CHEBI:59789"/>
    </ligand>
</feature>
<comment type="caution">
    <text evidence="1">Lacks conserved residue(s) required for the propagation of feature annotation.</text>
</comment>
<dbReference type="SUPFAM" id="SSF53335">
    <property type="entry name" value="S-adenosyl-L-methionine-dependent methyltransferases"/>
    <property type="match status" value="1"/>
</dbReference>
<feature type="compositionally biased region" description="Acidic residues" evidence="2">
    <location>
        <begin position="514"/>
        <end position="526"/>
    </location>
</feature>
<sequence>MSLYHKTAEILSASGGNLKTRIFGNKALPPKASPQQVYALALETCKWSSILTEVIEASELLHYERKLPPLLSLLLVHDFLLAKRGIVLPAKHGLRASIERHKARLTAEFTRARIRRKAATVEALRQQVTAEYLGEAAHHPRWVRVNTLKSTLEDQLDSTFKDFTRVYSIGEVTNTNNDAASASPGKPLFYVDEHIPNLLAISPAFEITKTKAYSSGAIILQDKASCFPAYLLDPLPQDGDVIDSCAAPGNKTTHLAALVQSRIVAAVREGEFEGAGDLKQQQQQQQQKIFAFEKDKDRARTLEKMVKVAGAKDVVRISLGQDFLKVDPDADLFKNVGALLLDPSCSGSGIVGRDTMPALHLPKYASGKKAEPKKGGDRNSRKRKHPGDDDAAAAEKSREEEVFVDDDGEEIVVATAKELQARLEALSAFQLSLLLHALAFPAARKVTYSTCSVHAAENEQVVRAALRSDVARRRGWRILRRAEQVRGMREWPVRGLVLPSDATSGDDDKRGDGDGGEDEGKGDDEEVVADACIRAYQGGGRGVMGFFVAGFVRDV</sequence>
<dbReference type="InterPro" id="IPR029063">
    <property type="entry name" value="SAM-dependent_MTases_sf"/>
</dbReference>
<keyword evidence="5" id="KW-1185">Reference proteome</keyword>
<dbReference type="GO" id="GO:0005730">
    <property type="term" value="C:nucleolus"/>
    <property type="evidence" value="ECO:0007669"/>
    <property type="project" value="TreeGrafter"/>
</dbReference>
<dbReference type="GO" id="GO:0003723">
    <property type="term" value="F:RNA binding"/>
    <property type="evidence" value="ECO:0007669"/>
    <property type="project" value="UniProtKB-UniRule"/>
</dbReference>
<dbReference type="InterPro" id="IPR023267">
    <property type="entry name" value="RCMT"/>
</dbReference>
<dbReference type="InterPro" id="IPR049561">
    <property type="entry name" value="NSUN5_7_fdxn-like"/>
</dbReference>
<dbReference type="InterPro" id="IPR048889">
    <property type="entry name" value="NSUN5_RCM1_N"/>
</dbReference>
<dbReference type="PANTHER" id="PTHR22807:SF4">
    <property type="entry name" value="28S RRNA (CYTOSINE-C(5))-METHYLTRANSFERASE"/>
    <property type="match status" value="1"/>
</dbReference>
<comment type="caution">
    <text evidence="4">The sequence shown here is derived from an EMBL/GenBank/DDBJ whole genome shotgun (WGS) entry which is preliminary data.</text>
</comment>
<dbReference type="Gene3D" id="3.40.50.150">
    <property type="entry name" value="Vaccinia Virus protein VP39"/>
    <property type="match status" value="1"/>
</dbReference>
<dbReference type="GO" id="GO:0070475">
    <property type="term" value="P:rRNA base methylation"/>
    <property type="evidence" value="ECO:0007669"/>
    <property type="project" value="TreeGrafter"/>
</dbReference>
<feature type="binding site" evidence="1">
    <location>
        <begin position="245"/>
        <end position="251"/>
    </location>
    <ligand>
        <name>S-adenosyl-L-methionine</name>
        <dbReference type="ChEBI" id="CHEBI:59789"/>
    </ligand>
</feature>
<protein>
    <recommendedName>
        <fullName evidence="3">SAM-dependent MTase RsmB/NOP-type domain-containing protein</fullName>
    </recommendedName>
</protein>
<dbReference type="EMBL" id="JAKJXP020000129">
    <property type="protein sequence ID" value="KAK7743752.1"/>
    <property type="molecule type" value="Genomic_DNA"/>
</dbReference>
<feature type="domain" description="SAM-dependent MTase RsmB/NOP-type" evidence="3">
    <location>
        <begin position="131"/>
        <end position="554"/>
    </location>
</feature>
<evidence type="ECO:0000256" key="2">
    <source>
        <dbReference type="SAM" id="MobiDB-lite"/>
    </source>
</evidence>
<keyword evidence="1" id="KW-0694">RNA-binding</keyword>
<keyword evidence="1" id="KW-0489">Methyltransferase</keyword>
<dbReference type="Gene3D" id="3.30.70.1170">
    <property type="entry name" value="Sun protein, domain 3"/>
    <property type="match status" value="1"/>
</dbReference>
<feature type="active site" description="Nucleophile" evidence="1">
    <location>
        <position position="451"/>
    </location>
</feature>
<feature type="binding site" evidence="1">
    <location>
        <position position="342"/>
    </location>
    <ligand>
        <name>S-adenosyl-L-methionine</name>
        <dbReference type="ChEBI" id="CHEBI:59789"/>
    </ligand>
</feature>